<dbReference type="InterPro" id="IPR007934">
    <property type="entry name" value="AbfB_ABD"/>
</dbReference>
<name>A0ABY9WYA6_9BACT</name>
<dbReference type="Pfam" id="PF05270">
    <property type="entry name" value="AbfB"/>
    <property type="match status" value="1"/>
</dbReference>
<evidence type="ECO:0000259" key="1">
    <source>
        <dbReference type="Pfam" id="PF05270"/>
    </source>
</evidence>
<accession>A0ABY9WYA6</accession>
<reference evidence="2 3" key="1">
    <citation type="submission" date="2019-08" db="EMBL/GenBank/DDBJ databases">
        <title>Archangium and Cystobacter genomes.</title>
        <authorList>
            <person name="Chen I.-C.K."/>
            <person name="Wielgoss S."/>
        </authorList>
    </citation>
    <scope>NUCLEOTIDE SEQUENCE [LARGE SCALE GENOMIC DNA]</scope>
    <source>
        <strain evidence="2 3">Cbm 6</strain>
    </source>
</reference>
<dbReference type="EMBL" id="CP043494">
    <property type="protein sequence ID" value="WNG48089.1"/>
    <property type="molecule type" value="Genomic_DNA"/>
</dbReference>
<organism evidence="2 3">
    <name type="scientific">Archangium minus</name>
    <dbReference type="NCBI Taxonomy" id="83450"/>
    <lineage>
        <taxon>Bacteria</taxon>
        <taxon>Pseudomonadati</taxon>
        <taxon>Myxococcota</taxon>
        <taxon>Myxococcia</taxon>
        <taxon>Myxococcales</taxon>
        <taxon>Cystobacterineae</taxon>
        <taxon>Archangiaceae</taxon>
        <taxon>Archangium</taxon>
    </lineage>
</organism>
<proteinExistence type="predicted"/>
<dbReference type="Proteomes" id="UP001611383">
    <property type="component" value="Chromosome"/>
</dbReference>
<dbReference type="SUPFAM" id="SSF110221">
    <property type="entry name" value="AbfB domain"/>
    <property type="match status" value="1"/>
</dbReference>
<dbReference type="Gene3D" id="2.80.10.50">
    <property type="match status" value="1"/>
</dbReference>
<evidence type="ECO:0000313" key="3">
    <source>
        <dbReference type="Proteomes" id="UP001611383"/>
    </source>
</evidence>
<protein>
    <recommendedName>
        <fullName evidence="1">Alpha-L-arabinofuranosidase B arabinose-binding domain-containing protein</fullName>
    </recommendedName>
</protein>
<dbReference type="InterPro" id="IPR036195">
    <property type="entry name" value="AbfB_ABD_sf"/>
</dbReference>
<gene>
    <name evidence="2" type="ORF">F0U60_31075</name>
</gene>
<keyword evidence="3" id="KW-1185">Reference proteome</keyword>
<sequence>MTSTSTLRGSCGTVSGPVVGRWCPTPLAMRISRPWGCWSPSSASWGWTVGPPPVADCISLKRSWILTRRSYGSNNSAFKSSAMFECDPVASGMELRHQLEALDLYNFPGNYLRHSNAEVWLAAGGADSGSNRTASLIEDASWDVTSAWAP</sequence>
<evidence type="ECO:0000313" key="2">
    <source>
        <dbReference type="EMBL" id="WNG48089.1"/>
    </source>
</evidence>
<feature type="domain" description="Alpha-L-arabinofuranosidase B arabinose-binding" evidence="1">
    <location>
        <begin position="74"/>
        <end position="144"/>
    </location>
</feature>